<evidence type="ECO:0000256" key="13">
    <source>
        <dbReference type="ARBA" id="ARBA00022989"/>
    </source>
</evidence>
<evidence type="ECO:0000256" key="6">
    <source>
        <dbReference type="ARBA" id="ARBA00022692"/>
    </source>
</evidence>
<dbReference type="SFLD" id="SFLDG00002">
    <property type="entry name" value="C1.7:_P-type_atpase_like"/>
    <property type="match status" value="1"/>
</dbReference>
<dbReference type="RefSeq" id="WP_132324090.1">
    <property type="nucleotide sequence ID" value="NZ_SMKR01000120.1"/>
</dbReference>
<comment type="subcellular location">
    <subcellularLocation>
        <location evidence="1">Cell membrane</location>
        <topology evidence="1">Multi-pass membrane protein</topology>
    </subcellularLocation>
</comment>
<evidence type="ECO:0000256" key="16">
    <source>
        <dbReference type="ARBA" id="ARBA00023136"/>
    </source>
</evidence>
<evidence type="ECO:0000256" key="9">
    <source>
        <dbReference type="ARBA" id="ARBA00022796"/>
    </source>
</evidence>
<dbReference type="GO" id="GO:0005886">
    <property type="term" value="C:plasma membrane"/>
    <property type="evidence" value="ECO:0007669"/>
    <property type="project" value="UniProtKB-SubCell"/>
</dbReference>
<feature type="transmembrane region" description="Helical" evidence="17">
    <location>
        <begin position="361"/>
        <end position="385"/>
    </location>
</feature>
<comment type="similarity">
    <text evidence="2 17">Belongs to the cation transport ATPase (P-type) (TC 3.A.3) family. Type IB subfamily.</text>
</comment>
<keyword evidence="15" id="KW-0406">Ion transport</keyword>
<keyword evidence="6 17" id="KW-0812">Transmembrane</keyword>
<dbReference type="GO" id="GO:0005507">
    <property type="term" value="F:copper ion binding"/>
    <property type="evidence" value="ECO:0007669"/>
    <property type="project" value="TreeGrafter"/>
</dbReference>
<dbReference type="GO" id="GO:0016887">
    <property type="term" value="F:ATP hydrolysis activity"/>
    <property type="evidence" value="ECO:0007669"/>
    <property type="project" value="InterPro"/>
</dbReference>
<evidence type="ECO:0000313" key="21">
    <source>
        <dbReference type="Proteomes" id="UP000295172"/>
    </source>
</evidence>
<keyword evidence="5" id="KW-0597">Phosphoprotein</keyword>
<reference evidence="20 21" key="1">
    <citation type="submission" date="2019-02" db="EMBL/GenBank/DDBJ databases">
        <title>Draft genome sequences of novel Actinobacteria.</title>
        <authorList>
            <person name="Sahin N."/>
            <person name="Ay H."/>
            <person name="Saygin H."/>
        </authorList>
    </citation>
    <scope>NUCLEOTIDE SEQUENCE [LARGE SCALE GENOMIC DNA]</scope>
    <source>
        <strain evidence="20 21">16K104</strain>
    </source>
</reference>
<dbReference type="FunFam" id="2.70.150.10:FF:000020">
    <property type="entry name" value="Copper-exporting P-type ATPase A"/>
    <property type="match status" value="1"/>
</dbReference>
<accession>A0A4R4WN42</accession>
<dbReference type="NCBIfam" id="TIGR01525">
    <property type="entry name" value="ATPase-IB_hvy"/>
    <property type="match status" value="1"/>
</dbReference>
<evidence type="ECO:0000256" key="4">
    <source>
        <dbReference type="ARBA" id="ARBA00022475"/>
    </source>
</evidence>
<evidence type="ECO:0000256" key="1">
    <source>
        <dbReference type="ARBA" id="ARBA00004651"/>
    </source>
</evidence>
<organism evidence="20 21">
    <name type="scientific">Kribbella turkmenica</name>
    <dbReference type="NCBI Taxonomy" id="2530375"/>
    <lineage>
        <taxon>Bacteria</taxon>
        <taxon>Bacillati</taxon>
        <taxon>Actinomycetota</taxon>
        <taxon>Actinomycetes</taxon>
        <taxon>Propionibacteriales</taxon>
        <taxon>Kribbellaceae</taxon>
        <taxon>Kribbella</taxon>
    </lineage>
</organism>
<dbReference type="GO" id="GO:0005524">
    <property type="term" value="F:ATP binding"/>
    <property type="evidence" value="ECO:0007669"/>
    <property type="project" value="UniProtKB-UniRule"/>
</dbReference>
<dbReference type="PANTHER" id="PTHR43520">
    <property type="entry name" value="ATP7, ISOFORM B"/>
    <property type="match status" value="1"/>
</dbReference>
<proteinExistence type="inferred from homology"/>
<dbReference type="SUPFAM" id="SSF56784">
    <property type="entry name" value="HAD-like"/>
    <property type="match status" value="1"/>
</dbReference>
<dbReference type="NCBIfam" id="TIGR01511">
    <property type="entry name" value="ATPase-IB1_Cu"/>
    <property type="match status" value="1"/>
</dbReference>
<feature type="transmembrane region" description="Helical" evidence="17">
    <location>
        <begin position="667"/>
        <end position="690"/>
    </location>
</feature>
<dbReference type="NCBIfam" id="TIGR01494">
    <property type="entry name" value="ATPase_P-type"/>
    <property type="match status" value="1"/>
</dbReference>
<evidence type="ECO:0000256" key="12">
    <source>
        <dbReference type="ARBA" id="ARBA00022967"/>
    </source>
</evidence>
<keyword evidence="21" id="KW-1185">Reference proteome</keyword>
<dbReference type="InterPro" id="IPR059000">
    <property type="entry name" value="ATPase_P-type_domA"/>
</dbReference>
<keyword evidence="16 17" id="KW-0472">Membrane</keyword>
<evidence type="ECO:0000256" key="15">
    <source>
        <dbReference type="ARBA" id="ARBA00023065"/>
    </source>
</evidence>
<keyword evidence="3" id="KW-0813">Transport</keyword>
<dbReference type="EMBL" id="SMKR01000120">
    <property type="protein sequence ID" value="TDD19147.1"/>
    <property type="molecule type" value="Genomic_DNA"/>
</dbReference>
<keyword evidence="13 17" id="KW-1133">Transmembrane helix</keyword>
<feature type="transmembrane region" description="Helical" evidence="17">
    <location>
        <begin position="319"/>
        <end position="341"/>
    </location>
</feature>
<feature type="transmembrane region" description="Helical" evidence="17">
    <location>
        <begin position="168"/>
        <end position="184"/>
    </location>
</feature>
<comment type="caution">
    <text evidence="20">The sequence shown here is derived from an EMBL/GenBank/DDBJ whole genome shotgun (WGS) entry which is preliminary data.</text>
</comment>
<sequence length="724" mass="75850">MVKATRQGQDHQHPGDEHHEAHPAQTGTAIEHTGRSEHVSHGQSAGHGDHSRHAGHGGHGGHDKHAGHDPEMFRQKFWLSLLLTLPIVVTSHMVMDWFGYTLDFPAMTWVGPVLGTFVFFYGGWPFLVGGVREARDRAPGMMLLISMAITVAYVASLATSSGAFDLDFWWELAALVTIMLLGHWQEMKAIGQAQGALAALAALLPDDAERITDDGVESVSVSELRVGDVVLVRSGARVPADGEIVEGVAELDESMITGESRPVSRAVGDRVVAGTVATDSAIRVRVDAVGEDTALAGIQRLVSEAQQSSGRAQVLADRFAAMLFYIATAAAVVTFLSWWAFGTLDESVVRTVTVLVIACPHALGLAIPLVIALSTAVAAKAGILVKDRLALERMRTVNAVLFDKTGTLTKGEHVVTGVAGDGIDENEVLRIAGAVEADSEHPLARAIVTAADQRDRAKASDFTSLTGRGVQATVDGARYAVGGPALLRELEATVPSVLRERAEEWSGRGAAVLYLLRVDGSTSVAAGAIALEDEVRPEGRQAVEQLRAAGVGKIVMITGDAEPVARAVAADLGFRDGVDEVFAEVLPADKDKAVSELQARGLTVAMVGDGVNDAPALARADVGIAIGAGTDVAIESAGVVLASSDPRGVTGVIRLSKASYRKMTQNLAWAAGYNVVAIPLAAGALAWAGISLSPAVGAVLMSASTIVVAANAQLLRRVRLTPDR</sequence>
<evidence type="ECO:0000256" key="2">
    <source>
        <dbReference type="ARBA" id="ARBA00006024"/>
    </source>
</evidence>
<dbReference type="InterPro" id="IPR036412">
    <property type="entry name" value="HAD-like_sf"/>
</dbReference>
<dbReference type="PRINTS" id="PR00943">
    <property type="entry name" value="CUATPASE"/>
</dbReference>
<keyword evidence="14" id="KW-0186">Copper</keyword>
<keyword evidence="11" id="KW-0460">Magnesium</keyword>
<dbReference type="InterPro" id="IPR008250">
    <property type="entry name" value="ATPase_P-typ_transduc_dom_A_sf"/>
</dbReference>
<protein>
    <submittedName>
        <fullName evidence="20">Heavy metal translocating P-type ATPase</fullName>
    </submittedName>
</protein>
<evidence type="ECO:0000256" key="11">
    <source>
        <dbReference type="ARBA" id="ARBA00022842"/>
    </source>
</evidence>
<keyword evidence="4 17" id="KW-1003">Cell membrane</keyword>
<feature type="transmembrane region" description="Helical" evidence="17">
    <location>
        <begin position="140"/>
        <end position="162"/>
    </location>
</feature>
<evidence type="ECO:0000256" key="8">
    <source>
        <dbReference type="ARBA" id="ARBA00022741"/>
    </source>
</evidence>
<dbReference type="PROSITE" id="PS00154">
    <property type="entry name" value="ATPASE_E1_E2"/>
    <property type="match status" value="1"/>
</dbReference>
<evidence type="ECO:0000313" key="20">
    <source>
        <dbReference type="EMBL" id="TDD19147.1"/>
    </source>
</evidence>
<dbReference type="InterPro" id="IPR001757">
    <property type="entry name" value="P_typ_ATPase"/>
</dbReference>
<dbReference type="Proteomes" id="UP000295172">
    <property type="component" value="Unassembled WGS sequence"/>
</dbReference>
<dbReference type="AlphaFoldDB" id="A0A4R4WN42"/>
<dbReference type="Gene3D" id="3.40.50.1000">
    <property type="entry name" value="HAD superfamily/HAD-like"/>
    <property type="match status" value="1"/>
</dbReference>
<keyword evidence="8 17" id="KW-0547">Nucleotide-binding</keyword>
<keyword evidence="10 17" id="KW-0067">ATP-binding</keyword>
<dbReference type="InterPro" id="IPR023299">
    <property type="entry name" value="ATPase_P-typ_cyto_dom_N"/>
</dbReference>
<keyword evidence="12" id="KW-1278">Translocase</keyword>
<dbReference type="InterPro" id="IPR044492">
    <property type="entry name" value="P_typ_ATPase_HD_dom"/>
</dbReference>
<dbReference type="Gene3D" id="2.70.150.10">
    <property type="entry name" value="Calcium-transporting ATPase, cytoplasmic transduction domain A"/>
    <property type="match status" value="1"/>
</dbReference>
<dbReference type="InterPro" id="IPR023298">
    <property type="entry name" value="ATPase_P-typ_TM_dom_sf"/>
</dbReference>
<evidence type="ECO:0000256" key="18">
    <source>
        <dbReference type="SAM" id="MobiDB-lite"/>
    </source>
</evidence>
<dbReference type="InterPro" id="IPR027256">
    <property type="entry name" value="P-typ_ATPase_IB"/>
</dbReference>
<feature type="transmembrane region" description="Helical" evidence="17">
    <location>
        <begin position="696"/>
        <end position="715"/>
    </location>
</feature>
<dbReference type="SFLD" id="SFLDS00003">
    <property type="entry name" value="Haloacid_Dehalogenase"/>
    <property type="match status" value="1"/>
</dbReference>
<dbReference type="GO" id="GO:0043682">
    <property type="term" value="F:P-type divalent copper transporter activity"/>
    <property type="evidence" value="ECO:0007669"/>
    <property type="project" value="TreeGrafter"/>
</dbReference>
<evidence type="ECO:0000256" key="10">
    <source>
        <dbReference type="ARBA" id="ARBA00022840"/>
    </source>
</evidence>
<evidence type="ECO:0000256" key="17">
    <source>
        <dbReference type="RuleBase" id="RU362081"/>
    </source>
</evidence>
<evidence type="ECO:0000256" key="14">
    <source>
        <dbReference type="ARBA" id="ARBA00023008"/>
    </source>
</evidence>
<dbReference type="OrthoDB" id="7059309at2"/>
<dbReference type="SFLD" id="SFLDF00027">
    <property type="entry name" value="p-type_atpase"/>
    <property type="match status" value="1"/>
</dbReference>
<feature type="transmembrane region" description="Helical" evidence="17">
    <location>
        <begin position="77"/>
        <end position="100"/>
    </location>
</feature>
<evidence type="ECO:0000256" key="3">
    <source>
        <dbReference type="ARBA" id="ARBA00022448"/>
    </source>
</evidence>
<dbReference type="SUPFAM" id="SSF81653">
    <property type="entry name" value="Calcium ATPase, transduction domain A"/>
    <property type="match status" value="1"/>
</dbReference>
<dbReference type="PRINTS" id="PR00119">
    <property type="entry name" value="CATATPASE"/>
</dbReference>
<evidence type="ECO:0000256" key="5">
    <source>
        <dbReference type="ARBA" id="ARBA00022553"/>
    </source>
</evidence>
<evidence type="ECO:0000259" key="19">
    <source>
        <dbReference type="Pfam" id="PF00122"/>
    </source>
</evidence>
<dbReference type="GO" id="GO:0055070">
    <property type="term" value="P:copper ion homeostasis"/>
    <property type="evidence" value="ECO:0007669"/>
    <property type="project" value="TreeGrafter"/>
</dbReference>
<dbReference type="Pfam" id="PF00702">
    <property type="entry name" value="Hydrolase"/>
    <property type="match status" value="1"/>
</dbReference>
<dbReference type="InterPro" id="IPR023214">
    <property type="entry name" value="HAD_sf"/>
</dbReference>
<dbReference type="Pfam" id="PF00122">
    <property type="entry name" value="E1-E2_ATPase"/>
    <property type="match status" value="1"/>
</dbReference>
<dbReference type="SUPFAM" id="SSF81665">
    <property type="entry name" value="Calcium ATPase, transmembrane domain M"/>
    <property type="match status" value="1"/>
</dbReference>
<feature type="transmembrane region" description="Helical" evidence="17">
    <location>
        <begin position="106"/>
        <end position="128"/>
    </location>
</feature>
<gene>
    <name evidence="20" type="ORF">E1218_24635</name>
</gene>
<feature type="region of interest" description="Disordered" evidence="18">
    <location>
        <begin position="1"/>
        <end position="67"/>
    </location>
</feature>
<keyword evidence="9" id="KW-0187">Copper transport</keyword>
<feature type="compositionally biased region" description="Basic and acidic residues" evidence="18">
    <location>
        <begin position="8"/>
        <end position="22"/>
    </location>
</feature>
<dbReference type="PANTHER" id="PTHR43520:SF5">
    <property type="entry name" value="CATION-TRANSPORTING P-TYPE ATPASE-RELATED"/>
    <property type="match status" value="1"/>
</dbReference>
<feature type="domain" description="P-type ATPase A" evidence="19">
    <location>
        <begin position="203"/>
        <end position="302"/>
    </location>
</feature>
<dbReference type="InterPro" id="IPR018303">
    <property type="entry name" value="ATPase_P-typ_P_site"/>
</dbReference>
<dbReference type="Gene3D" id="3.40.1110.10">
    <property type="entry name" value="Calcium-transporting ATPase, cytoplasmic domain N"/>
    <property type="match status" value="1"/>
</dbReference>
<name>A0A4R4WN42_9ACTN</name>
<evidence type="ECO:0000256" key="7">
    <source>
        <dbReference type="ARBA" id="ARBA00022723"/>
    </source>
</evidence>
<keyword evidence="7 17" id="KW-0479">Metal-binding</keyword>